<evidence type="ECO:0000256" key="1">
    <source>
        <dbReference type="SAM" id="MobiDB-lite"/>
    </source>
</evidence>
<feature type="compositionally biased region" description="Basic and acidic residues" evidence="1">
    <location>
        <begin position="61"/>
        <end position="72"/>
    </location>
</feature>
<dbReference type="PANTHER" id="PTHR28145">
    <property type="entry name" value="12 KDA HEAT SHOCK PROTEIN"/>
    <property type="match status" value="1"/>
</dbReference>
<dbReference type="Gene3D" id="6.10.280.100">
    <property type="match status" value="1"/>
</dbReference>
<dbReference type="GO" id="GO:0005829">
    <property type="term" value="C:cytosol"/>
    <property type="evidence" value="ECO:0007669"/>
    <property type="project" value="TreeGrafter"/>
</dbReference>
<organism evidence="2 3">
    <name type="scientific">Candida albicans P78048</name>
    <dbReference type="NCBI Taxonomy" id="1094989"/>
    <lineage>
        <taxon>Eukaryota</taxon>
        <taxon>Fungi</taxon>
        <taxon>Dikarya</taxon>
        <taxon>Ascomycota</taxon>
        <taxon>Saccharomycotina</taxon>
        <taxon>Pichiomycetes</taxon>
        <taxon>Debaryomycetaceae</taxon>
        <taxon>Candida/Lodderomyces clade</taxon>
        <taxon>Candida</taxon>
    </lineage>
</organism>
<comment type="caution">
    <text evidence="2">The sequence shown here is derived from an EMBL/GenBank/DDBJ whole genome shotgun (WGS) entry which is preliminary data.</text>
</comment>
<accession>A0AB34PPF7</accession>
<dbReference type="PANTHER" id="PTHR28145:SF1">
    <property type="entry name" value="12 KDA HEAT SHOCK PROTEIN"/>
    <property type="match status" value="1"/>
</dbReference>
<dbReference type="EMBL" id="AJIX01000028">
    <property type="protein sequence ID" value="KGR08621.1"/>
    <property type="molecule type" value="Genomic_DNA"/>
</dbReference>
<reference evidence="2 3" key="1">
    <citation type="submission" date="2013-12" db="EMBL/GenBank/DDBJ databases">
        <title>The Genome Sequence of Candida albicans P78048.</title>
        <authorList>
            <consortium name="The Broad Institute Genome Sequencing Platform"/>
            <consortium name="The Broad Institute Genome Sequencing Center for Infectious Disease"/>
            <person name="Cuomo C."/>
            <person name="Bennett R."/>
            <person name="Hirakawa M."/>
            <person name="Noverr M."/>
            <person name="Mitchell A."/>
            <person name="Young S.K."/>
            <person name="Zeng Q."/>
            <person name="Gargeya S."/>
            <person name="Fitzgerald M."/>
            <person name="Abouelleil A."/>
            <person name="Alvarado L."/>
            <person name="Berlin A.M."/>
            <person name="Chapman S.B."/>
            <person name="Dewar J."/>
            <person name="Goldberg J."/>
            <person name="Griggs A."/>
            <person name="Gujja S."/>
            <person name="Hansen M."/>
            <person name="Howarth C."/>
            <person name="Imamovic A."/>
            <person name="Larimer J."/>
            <person name="McCowan C."/>
            <person name="Murphy C."/>
            <person name="Pearson M."/>
            <person name="Priest M."/>
            <person name="Roberts A."/>
            <person name="Saif S."/>
            <person name="Shea T."/>
            <person name="Sykes S."/>
            <person name="Wortman J."/>
            <person name="Nusbaum C."/>
            <person name="Birren B."/>
        </authorList>
    </citation>
    <scope>NUCLEOTIDE SEQUENCE [LARGE SCALE GENOMIC DNA]</scope>
    <source>
        <strain evidence="2 3">P78048</strain>
    </source>
</reference>
<dbReference type="GO" id="GO:0005886">
    <property type="term" value="C:plasma membrane"/>
    <property type="evidence" value="ECO:0007669"/>
    <property type="project" value="TreeGrafter"/>
</dbReference>
<sequence length="168" mass="18032">MATFAPLSKNNINRVNFSSRGKFFESCFFSTYTINPIENCKMSDAGRKNISTKINEAITPESEKSTLEKGKEQVTSTLDKAVGSNVPDNQKSFTQTVADNVQQGSDNAKADLKKQSEQAEGEAKTLAETAQEYVEVAKTEIGKAAEYVSGVVTGATEGAKTGADSTKK</sequence>
<feature type="compositionally biased region" description="Basic and acidic residues" evidence="1">
    <location>
        <begin position="108"/>
        <end position="125"/>
    </location>
</feature>
<name>A0AB34PPF7_CANAX</name>
<gene>
    <name evidence="2" type="ORF">MG3_04180</name>
</gene>
<evidence type="ECO:0000313" key="3">
    <source>
        <dbReference type="Proteomes" id="UP000030161"/>
    </source>
</evidence>
<proteinExistence type="predicted"/>
<dbReference type="InterPro" id="IPR007250">
    <property type="entry name" value="HSP9_HSP12"/>
</dbReference>
<protein>
    <recommendedName>
        <fullName evidence="4">Hsp12p</fullName>
    </recommendedName>
</protein>
<dbReference type="Proteomes" id="UP000030161">
    <property type="component" value="Unassembled WGS sequence"/>
</dbReference>
<feature type="compositionally biased region" description="Polar residues" evidence="1">
    <location>
        <begin position="86"/>
        <end position="106"/>
    </location>
</feature>
<evidence type="ECO:0008006" key="4">
    <source>
        <dbReference type="Google" id="ProtNLM"/>
    </source>
</evidence>
<dbReference type="AlphaFoldDB" id="A0AB34PPF7"/>
<feature type="region of interest" description="Disordered" evidence="1">
    <location>
        <begin position="59"/>
        <end position="126"/>
    </location>
</feature>
<evidence type="ECO:0000313" key="2">
    <source>
        <dbReference type="EMBL" id="KGR08621.1"/>
    </source>
</evidence>
<dbReference type="Pfam" id="PF04119">
    <property type="entry name" value="HSP9_HSP12"/>
    <property type="match status" value="1"/>
</dbReference>
<dbReference type="GO" id="GO:0008289">
    <property type="term" value="F:lipid binding"/>
    <property type="evidence" value="ECO:0007669"/>
    <property type="project" value="TreeGrafter"/>
</dbReference>